<dbReference type="Proteomes" id="UP001180845">
    <property type="component" value="Unassembled WGS sequence"/>
</dbReference>
<gene>
    <name evidence="1" type="ORF">JOF55_004386</name>
</gene>
<protein>
    <submittedName>
        <fullName evidence="1">Uncharacterized protein</fullName>
    </submittedName>
</protein>
<evidence type="ECO:0000313" key="2">
    <source>
        <dbReference type="Proteomes" id="UP001180845"/>
    </source>
</evidence>
<comment type="caution">
    <text evidence="1">The sequence shown here is derived from an EMBL/GenBank/DDBJ whole genome shotgun (WGS) entry which is preliminary data.</text>
</comment>
<dbReference type="AlphaFoldDB" id="A0AAE3ZID1"/>
<dbReference type="RefSeq" id="WP_310277568.1">
    <property type="nucleotide sequence ID" value="NZ_JAVDXW010000001.1"/>
</dbReference>
<keyword evidence="2" id="KW-1185">Reference proteome</keyword>
<dbReference type="Gene3D" id="3.90.1150.10">
    <property type="entry name" value="Aspartate Aminotransferase, domain 1"/>
    <property type="match status" value="1"/>
</dbReference>
<evidence type="ECO:0000313" key="1">
    <source>
        <dbReference type="EMBL" id="MDR7304205.1"/>
    </source>
</evidence>
<sequence length="114" mass="12855">MRALAHQPDELGGVPIEAVIAVLRAEGVLEVDRSGSTRPLNEHPLFEEPTAPFPLFPQGWPRYGQEQLPRAEWLHRHTLKLAVPHADDGLADAYLQAFEKVLTHHHEFKENQAV</sequence>
<dbReference type="InterPro" id="IPR015422">
    <property type="entry name" value="PyrdxlP-dep_Trfase_small"/>
</dbReference>
<name>A0AAE3ZID1_9ACTN</name>
<accession>A0AAE3ZID1</accession>
<dbReference type="EMBL" id="JAVDXW010000001">
    <property type="protein sequence ID" value="MDR7304205.1"/>
    <property type="molecule type" value="Genomic_DNA"/>
</dbReference>
<proteinExistence type="predicted"/>
<reference evidence="1" key="1">
    <citation type="submission" date="2023-07" db="EMBL/GenBank/DDBJ databases">
        <title>Sequencing the genomes of 1000 actinobacteria strains.</title>
        <authorList>
            <person name="Klenk H.-P."/>
        </authorList>
    </citation>
    <scope>NUCLEOTIDE SEQUENCE</scope>
    <source>
        <strain evidence="1">DSM 45977</strain>
    </source>
</reference>
<organism evidence="1 2">
    <name type="scientific">Haloactinomyces albus</name>
    <dbReference type="NCBI Taxonomy" id="1352928"/>
    <lineage>
        <taxon>Bacteria</taxon>
        <taxon>Bacillati</taxon>
        <taxon>Actinomycetota</taxon>
        <taxon>Actinomycetes</taxon>
        <taxon>Actinopolysporales</taxon>
        <taxon>Actinopolysporaceae</taxon>
        <taxon>Haloactinomyces</taxon>
    </lineage>
</organism>